<dbReference type="RefSeq" id="WP_212980161.1">
    <property type="nucleotide sequence ID" value="NZ_AP025343.1"/>
</dbReference>
<dbReference type="PROSITE" id="PS51689">
    <property type="entry name" value="SAM_RNA_A_N6_MT"/>
    <property type="match status" value="1"/>
</dbReference>
<feature type="binding site" evidence="8">
    <location>
        <position position="22"/>
    </location>
    <ligand>
        <name>S-adenosyl-L-methionine</name>
        <dbReference type="ChEBI" id="CHEBI:59789"/>
    </ligand>
</feature>
<dbReference type="InterPro" id="IPR023165">
    <property type="entry name" value="rRNA_Ade_diMease-like_C"/>
</dbReference>
<dbReference type="SUPFAM" id="SSF53335">
    <property type="entry name" value="S-adenosyl-L-methionine-dependent methyltransferases"/>
    <property type="match status" value="1"/>
</dbReference>
<evidence type="ECO:0000256" key="4">
    <source>
        <dbReference type="ARBA" id="ARBA00022691"/>
    </source>
</evidence>
<keyword evidence="4 8" id="KW-0949">S-adenosyl-L-methionine</keyword>
<evidence type="ECO:0000313" key="10">
    <source>
        <dbReference type="EMBL" id="GIO49781.1"/>
    </source>
</evidence>
<keyword evidence="2 8" id="KW-0489">Methyltransferase</keyword>
<keyword evidence="3 8" id="KW-0808">Transferase</keyword>
<feature type="binding site" evidence="8">
    <location>
        <position position="70"/>
    </location>
    <ligand>
        <name>S-adenosyl-L-methionine</name>
        <dbReference type="ChEBI" id="CHEBI:59789"/>
    </ligand>
</feature>
<dbReference type="InterPro" id="IPR029063">
    <property type="entry name" value="SAM-dependent_MTases_sf"/>
</dbReference>
<sequence length="287" mass="32261">MSKNVPKRHEKSKVSTNFSSQHLLINDRIVQDLIDLAKINSTDTVLDIGAGTGAITFPLAEIAASVLAIENDPGFVRKLASKIQDKTNIRIHQMDVLQLNLPRKPFSVVANIPYSITTPILGKLLDVPTVHLQRAALIVEKGAAKRFTAVPITNPRILAWRMWFDFKLVRSVSSSHFSPPPRVESAILTVSRKKKPAVPPHHHIRFKALAANGLRLPQLPLVAALVEVFTPPQIAKLARMFGIDRNQPIGHLTEEQWGQLFLAMLQHVESYRWPKIPKNFRTHKKKR</sequence>
<dbReference type="InterPro" id="IPR020598">
    <property type="entry name" value="rRNA_Ade_methylase_Trfase_N"/>
</dbReference>
<dbReference type="Pfam" id="PF00398">
    <property type="entry name" value="RrnaAD"/>
    <property type="match status" value="1"/>
</dbReference>
<evidence type="ECO:0000256" key="2">
    <source>
        <dbReference type="ARBA" id="ARBA00022603"/>
    </source>
</evidence>
<feature type="binding site" evidence="8">
    <location>
        <position position="49"/>
    </location>
    <ligand>
        <name>S-adenosyl-L-methionine</name>
        <dbReference type="ChEBI" id="CHEBI:59789"/>
    </ligand>
</feature>
<evidence type="ECO:0000313" key="11">
    <source>
        <dbReference type="Proteomes" id="UP000682811"/>
    </source>
</evidence>
<feature type="binding site" evidence="8">
    <location>
        <position position="111"/>
    </location>
    <ligand>
        <name>S-adenosyl-L-methionine</name>
        <dbReference type="ChEBI" id="CHEBI:59789"/>
    </ligand>
</feature>
<comment type="similarity">
    <text evidence="8">Belongs to the class I-like SAM-binding methyltransferase superfamily. rRNA adenine N(6)-methyltransferase family.</text>
</comment>
<protein>
    <recommendedName>
        <fullName evidence="1">rRNA adenine N-6-methyltransferase</fullName>
    </recommendedName>
    <alternativeName>
        <fullName evidence="7">Erythromycin resistance protein</fullName>
    </alternativeName>
    <alternativeName>
        <fullName evidence="6">Macrolide-lincosamide-streptogramin B resistance protein</fullName>
    </alternativeName>
</protein>
<dbReference type="SMART" id="SM00650">
    <property type="entry name" value="rADc"/>
    <property type="match status" value="1"/>
</dbReference>
<dbReference type="NCBIfam" id="NF000499">
    <property type="entry name" value="Erm23S_rRNA_broad"/>
    <property type="match status" value="1"/>
</dbReference>
<dbReference type="InterPro" id="IPR020596">
    <property type="entry name" value="rRNA_Ade_Mease_Trfase_CS"/>
</dbReference>
<accession>A0A920CQF8</accession>
<evidence type="ECO:0000256" key="7">
    <source>
        <dbReference type="ARBA" id="ARBA00030809"/>
    </source>
</evidence>
<dbReference type="Proteomes" id="UP000682811">
    <property type="component" value="Unassembled WGS sequence"/>
</dbReference>
<gene>
    <name evidence="10" type="ORF">J34TS1_45460</name>
</gene>
<evidence type="ECO:0000256" key="6">
    <source>
        <dbReference type="ARBA" id="ARBA00029941"/>
    </source>
</evidence>
<dbReference type="PANTHER" id="PTHR11727:SF7">
    <property type="entry name" value="DIMETHYLADENOSINE TRANSFERASE-RELATED"/>
    <property type="match status" value="1"/>
</dbReference>
<evidence type="ECO:0000259" key="9">
    <source>
        <dbReference type="SMART" id="SM00650"/>
    </source>
</evidence>
<dbReference type="GO" id="GO:0003723">
    <property type="term" value="F:RNA binding"/>
    <property type="evidence" value="ECO:0007669"/>
    <property type="project" value="UniProtKB-UniRule"/>
</dbReference>
<comment type="caution">
    <text evidence="10">The sequence shown here is derived from an EMBL/GenBank/DDBJ whole genome shotgun (WGS) entry which is preliminary data.</text>
</comment>
<dbReference type="Gene3D" id="1.10.8.100">
    <property type="entry name" value="Ribosomal RNA adenine dimethylase-like, domain 2"/>
    <property type="match status" value="1"/>
</dbReference>
<name>A0A920CQF8_9BACL</name>
<feature type="domain" description="Ribosomal RNA adenine methylase transferase N-terminal" evidence="9">
    <location>
        <begin position="29"/>
        <end position="194"/>
    </location>
</feature>
<dbReference type="GO" id="GO:0000179">
    <property type="term" value="F:rRNA (adenine-N6,N6-)-dimethyltransferase activity"/>
    <property type="evidence" value="ECO:0007669"/>
    <property type="project" value="UniProtKB-UniRule"/>
</dbReference>
<keyword evidence="11" id="KW-1185">Reference proteome</keyword>
<dbReference type="Gene3D" id="3.40.50.150">
    <property type="entry name" value="Vaccinia Virus protein VP39"/>
    <property type="match status" value="1"/>
</dbReference>
<dbReference type="EMBL" id="BORT01000025">
    <property type="protein sequence ID" value="GIO49781.1"/>
    <property type="molecule type" value="Genomic_DNA"/>
</dbReference>
<dbReference type="InterPro" id="IPR001737">
    <property type="entry name" value="KsgA/Erm"/>
</dbReference>
<organism evidence="10 11">
    <name type="scientific">Paenibacillus azoreducens</name>
    <dbReference type="NCBI Taxonomy" id="116718"/>
    <lineage>
        <taxon>Bacteria</taxon>
        <taxon>Bacillati</taxon>
        <taxon>Bacillota</taxon>
        <taxon>Bacilli</taxon>
        <taxon>Bacillales</taxon>
        <taxon>Paenibacillaceae</taxon>
        <taxon>Paenibacillus</taxon>
    </lineage>
</organism>
<evidence type="ECO:0000256" key="5">
    <source>
        <dbReference type="ARBA" id="ARBA00022884"/>
    </source>
</evidence>
<evidence type="ECO:0000256" key="1">
    <source>
        <dbReference type="ARBA" id="ARBA00016505"/>
    </source>
</evidence>
<dbReference type="AlphaFoldDB" id="A0A920CQF8"/>
<dbReference type="PANTHER" id="PTHR11727">
    <property type="entry name" value="DIMETHYLADENOSINE TRANSFERASE"/>
    <property type="match status" value="1"/>
</dbReference>
<reference evidence="10 11" key="1">
    <citation type="submission" date="2021-03" db="EMBL/GenBank/DDBJ databases">
        <title>Antimicrobial resistance genes in bacteria isolated from Japanese honey, and their potential for conferring macrolide and lincosamide resistance in the American foulbrood pathogen Paenibacillus larvae.</title>
        <authorList>
            <person name="Okamoto M."/>
            <person name="Kumagai M."/>
            <person name="Kanamori H."/>
            <person name="Takamatsu D."/>
        </authorList>
    </citation>
    <scope>NUCLEOTIDE SEQUENCE [LARGE SCALE GENOMIC DNA]</scope>
    <source>
        <strain evidence="10 11">J34TS1</strain>
    </source>
</reference>
<keyword evidence="5 8" id="KW-0694">RNA-binding</keyword>
<feature type="binding site" evidence="8">
    <location>
        <position position="24"/>
    </location>
    <ligand>
        <name>S-adenosyl-L-methionine</name>
        <dbReference type="ChEBI" id="CHEBI:59789"/>
    </ligand>
</feature>
<evidence type="ECO:0000256" key="3">
    <source>
        <dbReference type="ARBA" id="ARBA00022679"/>
    </source>
</evidence>
<proteinExistence type="inferred from homology"/>
<feature type="binding site" evidence="8">
    <location>
        <position position="95"/>
    </location>
    <ligand>
        <name>S-adenosyl-L-methionine</name>
        <dbReference type="ChEBI" id="CHEBI:59789"/>
    </ligand>
</feature>
<evidence type="ECO:0000256" key="8">
    <source>
        <dbReference type="PROSITE-ProRule" id="PRU01026"/>
    </source>
</evidence>
<dbReference type="PROSITE" id="PS01131">
    <property type="entry name" value="RRNA_A_DIMETH"/>
    <property type="match status" value="1"/>
</dbReference>
<dbReference type="CDD" id="cd02440">
    <property type="entry name" value="AdoMet_MTases"/>
    <property type="match status" value="1"/>
</dbReference>